<organism evidence="2 3">
    <name type="scientific">Xylanibacter ruminicola</name>
    <name type="common">Prevotella ruminicola</name>
    <dbReference type="NCBI Taxonomy" id="839"/>
    <lineage>
        <taxon>Bacteria</taxon>
        <taxon>Pseudomonadati</taxon>
        <taxon>Bacteroidota</taxon>
        <taxon>Bacteroidia</taxon>
        <taxon>Bacteroidales</taxon>
        <taxon>Prevotellaceae</taxon>
        <taxon>Xylanibacter</taxon>
    </lineage>
</organism>
<evidence type="ECO:0000313" key="2">
    <source>
        <dbReference type="EMBL" id="SHL75229.1"/>
    </source>
</evidence>
<dbReference type="EMBL" id="FRCJ01000001">
    <property type="protein sequence ID" value="SHL75229.1"/>
    <property type="molecule type" value="Genomic_DNA"/>
</dbReference>
<dbReference type="Proteomes" id="UP000184280">
    <property type="component" value="Unassembled WGS sequence"/>
</dbReference>
<evidence type="ECO:0000313" key="3">
    <source>
        <dbReference type="Proteomes" id="UP000184280"/>
    </source>
</evidence>
<evidence type="ECO:0000259" key="1">
    <source>
        <dbReference type="PROSITE" id="PS50943"/>
    </source>
</evidence>
<dbReference type="InterPro" id="IPR010982">
    <property type="entry name" value="Lambda_DNA-bd_dom_sf"/>
</dbReference>
<accession>A0A1M7D7S0</accession>
<proteinExistence type="predicted"/>
<dbReference type="PROSITE" id="PS50943">
    <property type="entry name" value="HTH_CROC1"/>
    <property type="match status" value="1"/>
</dbReference>
<reference evidence="2 3" key="1">
    <citation type="submission" date="2016-11" db="EMBL/GenBank/DDBJ databases">
        <authorList>
            <person name="Jaros S."/>
            <person name="Januszkiewicz K."/>
            <person name="Wedrychowicz H."/>
        </authorList>
    </citation>
    <scope>NUCLEOTIDE SEQUENCE [LARGE SCALE GENOMIC DNA]</scope>
    <source>
        <strain evidence="2 3">BPI-34</strain>
    </source>
</reference>
<gene>
    <name evidence="2" type="ORF">SAMN04488494_0646</name>
</gene>
<dbReference type="CDD" id="cd00093">
    <property type="entry name" value="HTH_XRE"/>
    <property type="match status" value="1"/>
</dbReference>
<protein>
    <recommendedName>
        <fullName evidence="1">HTH cro/C1-type domain-containing protein</fullName>
    </recommendedName>
</protein>
<dbReference type="GO" id="GO:0003677">
    <property type="term" value="F:DNA binding"/>
    <property type="evidence" value="ECO:0007669"/>
    <property type="project" value="InterPro"/>
</dbReference>
<dbReference type="InterPro" id="IPR001387">
    <property type="entry name" value="Cro/C1-type_HTH"/>
</dbReference>
<dbReference type="Gene3D" id="1.10.260.40">
    <property type="entry name" value="lambda repressor-like DNA-binding domains"/>
    <property type="match status" value="1"/>
</dbReference>
<sequence length="122" mass="13638">MTNKSTVNQRMQQIVDSKFDGKRAAFAKSVGIPPTSMSNYFKKQSAIPSAEILEKIVNAVDVNAYWLLTGKGDMDQPNKACKRSAPDVPRIKVSLELDLTMEEIKCWGLEDKISKMINSNNE</sequence>
<feature type="domain" description="HTH cro/C1-type" evidence="1">
    <location>
        <begin position="24"/>
        <end position="67"/>
    </location>
</feature>
<dbReference type="OrthoDB" id="796548at2"/>
<name>A0A1M7D7S0_XYLRU</name>
<dbReference type="AlphaFoldDB" id="A0A1M7D7S0"/>
<dbReference type="RefSeq" id="WP_073042735.1">
    <property type="nucleotide sequence ID" value="NZ_FRCJ01000001.1"/>
</dbReference>
<dbReference type="SUPFAM" id="SSF47413">
    <property type="entry name" value="lambda repressor-like DNA-binding domains"/>
    <property type="match status" value="1"/>
</dbReference>